<accession>A0ABM7GJ94</accession>
<protein>
    <submittedName>
        <fullName evidence="1">Uncharacterized protein</fullName>
    </submittedName>
</protein>
<keyword evidence="2" id="KW-1185">Reference proteome</keyword>
<reference evidence="2" key="1">
    <citation type="journal article" date="2019" name="Microbiol. Resour. Announc.">
        <title>Complete Genome Sequence of Halomonas olivaria, a Moderately Halophilic Bacterium Isolated from Olive Processing Effluents, Obtained by Nanopore Sequencing.</title>
        <authorList>
            <person name="Nagata S."/>
            <person name="Ii K.M."/>
            <person name="Tsukimi T."/>
            <person name="Miura M.C."/>
            <person name="Galipon J."/>
            <person name="Arakawa K."/>
        </authorList>
    </citation>
    <scope>NUCLEOTIDE SEQUENCE [LARGE SCALE GENOMIC DNA]</scope>
    <source>
        <strain evidence="2">TYRC17</strain>
    </source>
</reference>
<sequence length="53" mass="6259">MSDHTLAARLEITIAIAEEAGQMIIKAREQQDFAQRLKRITNWSPMWMWPWTS</sequence>
<dbReference type="Proteomes" id="UP000289555">
    <property type="component" value="Chromosome"/>
</dbReference>
<name>A0ABM7GJ94_9GAMM</name>
<evidence type="ECO:0000313" key="1">
    <source>
        <dbReference type="EMBL" id="BBI50682.1"/>
    </source>
</evidence>
<dbReference type="EMBL" id="AP019416">
    <property type="protein sequence ID" value="BBI50682.1"/>
    <property type="molecule type" value="Genomic_DNA"/>
</dbReference>
<proteinExistence type="predicted"/>
<organism evidence="1 2">
    <name type="scientific">Vreelandella olivaria</name>
    <dbReference type="NCBI Taxonomy" id="390919"/>
    <lineage>
        <taxon>Bacteria</taxon>
        <taxon>Pseudomonadati</taxon>
        <taxon>Pseudomonadota</taxon>
        <taxon>Gammaproteobacteria</taxon>
        <taxon>Oceanospirillales</taxon>
        <taxon>Halomonadaceae</taxon>
        <taxon>Vreelandella</taxon>
    </lineage>
</organism>
<gene>
    <name evidence="1" type="ORF">HORIV_31030</name>
</gene>
<evidence type="ECO:0000313" key="2">
    <source>
        <dbReference type="Proteomes" id="UP000289555"/>
    </source>
</evidence>